<dbReference type="InterPro" id="IPR036249">
    <property type="entry name" value="Thioredoxin-like_sf"/>
</dbReference>
<evidence type="ECO:0000313" key="4">
    <source>
        <dbReference type="EMBL" id="KAF0038430.1"/>
    </source>
</evidence>
<dbReference type="Pfam" id="PF00085">
    <property type="entry name" value="Thioredoxin"/>
    <property type="match status" value="1"/>
</dbReference>
<proteinExistence type="predicted"/>
<dbReference type="PANTHER" id="PTHR14684">
    <property type="entry name" value="THIOREDOXIN DOMAIN-CONTAINING PROTEIN 15"/>
    <property type="match status" value="1"/>
</dbReference>
<dbReference type="Gene3D" id="3.40.30.10">
    <property type="entry name" value="Glutaredoxin"/>
    <property type="match status" value="1"/>
</dbReference>
<dbReference type="GO" id="GO:0060271">
    <property type="term" value="P:cilium assembly"/>
    <property type="evidence" value="ECO:0007669"/>
    <property type="project" value="TreeGrafter"/>
</dbReference>
<comment type="caution">
    <text evidence="4">The sequence shown here is derived from an EMBL/GenBank/DDBJ whole genome shotgun (WGS) entry which is preliminary data.</text>
</comment>
<dbReference type="PANTHER" id="PTHR14684:SF2">
    <property type="entry name" value="THIOREDOXIN DOMAIN-CONTAINING PROTEIN 15"/>
    <property type="match status" value="1"/>
</dbReference>
<reference evidence="4 5" key="1">
    <citation type="submission" date="2019-06" db="EMBL/GenBank/DDBJ databases">
        <title>Draft genomes of female and male turbot (Scophthalmus maximus).</title>
        <authorList>
            <person name="Xu H."/>
            <person name="Xu X.-W."/>
            <person name="Shao C."/>
            <person name="Chen S."/>
        </authorList>
    </citation>
    <scope>NUCLEOTIDE SEQUENCE [LARGE SCALE GENOMIC DNA]</scope>
    <source>
        <strain evidence="4">Ysfricsl-2016a</strain>
        <tissue evidence="4">Blood</tissue>
    </source>
</reference>
<dbReference type="SUPFAM" id="SSF52833">
    <property type="entry name" value="Thioredoxin-like"/>
    <property type="match status" value="1"/>
</dbReference>
<feature type="domain" description="Thioredoxin" evidence="3">
    <location>
        <begin position="412"/>
        <end position="497"/>
    </location>
</feature>
<feature type="compositionally biased region" description="Basic residues" evidence="1">
    <location>
        <begin position="98"/>
        <end position="111"/>
    </location>
</feature>
<feature type="region of interest" description="Disordered" evidence="1">
    <location>
        <begin position="252"/>
        <end position="272"/>
    </location>
</feature>
<protein>
    <recommendedName>
        <fullName evidence="3">Thioredoxin domain-containing protein</fullName>
    </recommendedName>
</protein>
<dbReference type="InterPro" id="IPR013766">
    <property type="entry name" value="Thioredoxin_domain"/>
</dbReference>
<keyword evidence="2" id="KW-0472">Membrane</keyword>
<accession>A0A6A4T310</accession>
<evidence type="ECO:0000259" key="3">
    <source>
        <dbReference type="Pfam" id="PF00085"/>
    </source>
</evidence>
<sequence length="565" mass="62111">MMRQVTSTDFCMSSRPSCLADDGHHPASHFDLCTSQSNKFYPPPPPSLQMTLTPMALPTQSHKHMACQRQELLGGNPRSPGKMQSIKSTDQAPDDPKKKNKAGGKTGRRGRPLGTTKLAGYRTSTGRPLGTTRAAGFKTSPGRPLGTTRAAGYKVSPGRPPGSIKGLSRINKLAYGSTCSGAAFPYPLPHKEILCEPSCKEKTTNDLNIKSANVEYPLLFLLFFFKQTVRKKGREEQDTVLFLQQEAHDESLEHRLSEEASPDLENSPKFVESEDLETLPKRQFKTAEIADAVMGTEAPIDPSDIESLFPKNVKDFQSGFSPPCDENSGECDSSVEAAKRASLEETSTEPSQQVTLDMVHVDVSTTEEQNATETAKTFKVNCDQRNITGMDSFSVHVLNASQDLMEFLNANGTECSVVLFFTSWCQFSASLAPHFNALPRVFPSMHFLALDASQHSSLSTRFGTVAVPNILLFQGAKPMARFNHTDRTLETLTSFIANQTGFEAGADRNLTEADRLGPLPGVPVKSIDWLLVFSILFITGFSLYAILRTDSIRWLIPGQEHEHQD</sequence>
<dbReference type="AlphaFoldDB" id="A0A6A4T310"/>
<dbReference type="Pfam" id="PF17724">
    <property type="entry name" value="DUF5568"/>
    <property type="match status" value="1"/>
</dbReference>
<dbReference type="EMBL" id="VEVO01000008">
    <property type="protein sequence ID" value="KAF0038430.1"/>
    <property type="molecule type" value="Genomic_DNA"/>
</dbReference>
<evidence type="ECO:0000256" key="2">
    <source>
        <dbReference type="SAM" id="Phobius"/>
    </source>
</evidence>
<evidence type="ECO:0000313" key="5">
    <source>
        <dbReference type="Proteomes" id="UP000438429"/>
    </source>
</evidence>
<keyword evidence="2" id="KW-0812">Transmembrane</keyword>
<gene>
    <name evidence="4" type="ORF">F2P81_008914</name>
</gene>
<organism evidence="4 5">
    <name type="scientific">Scophthalmus maximus</name>
    <name type="common">Turbot</name>
    <name type="synonym">Psetta maxima</name>
    <dbReference type="NCBI Taxonomy" id="52904"/>
    <lineage>
        <taxon>Eukaryota</taxon>
        <taxon>Metazoa</taxon>
        <taxon>Chordata</taxon>
        <taxon>Craniata</taxon>
        <taxon>Vertebrata</taxon>
        <taxon>Euteleostomi</taxon>
        <taxon>Actinopterygii</taxon>
        <taxon>Neopterygii</taxon>
        <taxon>Teleostei</taxon>
        <taxon>Neoteleostei</taxon>
        <taxon>Acanthomorphata</taxon>
        <taxon>Carangaria</taxon>
        <taxon>Pleuronectiformes</taxon>
        <taxon>Pleuronectoidei</taxon>
        <taxon>Scophthalmidae</taxon>
        <taxon>Scophthalmus</taxon>
    </lineage>
</organism>
<dbReference type="InterPro" id="IPR040419">
    <property type="entry name" value="DUF5568"/>
</dbReference>
<feature type="region of interest" description="Disordered" evidence="1">
    <location>
        <begin position="72"/>
        <end position="160"/>
    </location>
</feature>
<keyword evidence="2" id="KW-1133">Transmembrane helix</keyword>
<dbReference type="GO" id="GO:0005929">
    <property type="term" value="C:cilium"/>
    <property type="evidence" value="ECO:0007669"/>
    <property type="project" value="TreeGrafter"/>
</dbReference>
<name>A0A6A4T310_SCOMX</name>
<evidence type="ECO:0000256" key="1">
    <source>
        <dbReference type="SAM" id="MobiDB-lite"/>
    </source>
</evidence>
<dbReference type="InterPro" id="IPR042418">
    <property type="entry name" value="TXNDC15"/>
</dbReference>
<feature type="transmembrane region" description="Helical" evidence="2">
    <location>
        <begin position="529"/>
        <end position="547"/>
    </location>
</feature>
<dbReference type="Proteomes" id="UP000438429">
    <property type="component" value="Unassembled WGS sequence"/>
</dbReference>